<evidence type="ECO:0000313" key="2">
    <source>
        <dbReference type="Ensembl" id="ENSOCUP00000037393.1"/>
    </source>
</evidence>
<dbReference type="PANTHER" id="PTHR23266">
    <property type="entry name" value="IMMUNOGLOBULIN HEAVY CHAIN"/>
    <property type="match status" value="1"/>
</dbReference>
<reference evidence="2 3" key="1">
    <citation type="journal article" date="2011" name="Nature">
        <title>A high-resolution map of human evolutionary constraint using 29 mammals.</title>
        <authorList>
            <person name="Lindblad-Toh K."/>
            <person name="Garber M."/>
            <person name="Zuk O."/>
            <person name="Lin M.F."/>
            <person name="Parker B.J."/>
            <person name="Washietl S."/>
            <person name="Kheradpour P."/>
            <person name="Ernst J."/>
            <person name="Jordan G."/>
            <person name="Mauceli E."/>
            <person name="Ward L.D."/>
            <person name="Lowe C.B."/>
            <person name="Holloway A.K."/>
            <person name="Clamp M."/>
            <person name="Gnerre S."/>
            <person name="Alfoldi J."/>
            <person name="Beal K."/>
            <person name="Chang J."/>
            <person name="Clawson H."/>
            <person name="Cuff J."/>
            <person name="Di Palma F."/>
            <person name="Fitzgerald S."/>
            <person name="Flicek P."/>
            <person name="Guttman M."/>
            <person name="Hubisz M.J."/>
            <person name="Jaffe D.B."/>
            <person name="Jungreis I."/>
            <person name="Kent W.J."/>
            <person name="Kostka D."/>
            <person name="Lara M."/>
            <person name="Martins A.L."/>
            <person name="Massingham T."/>
            <person name="Moltke I."/>
            <person name="Raney B.J."/>
            <person name="Rasmussen M.D."/>
            <person name="Robinson J."/>
            <person name="Stark A."/>
            <person name="Vilella A.J."/>
            <person name="Wen J."/>
            <person name="Xie X."/>
            <person name="Zody M.C."/>
            <person name="Baldwin J."/>
            <person name="Bloom T."/>
            <person name="Chin C.W."/>
            <person name="Heiman D."/>
            <person name="Nicol R."/>
            <person name="Nusbaum C."/>
            <person name="Young S."/>
            <person name="Wilkinson J."/>
            <person name="Worley K.C."/>
            <person name="Kovar C.L."/>
            <person name="Muzny D.M."/>
            <person name="Gibbs R.A."/>
            <person name="Cree A."/>
            <person name="Dihn H.H."/>
            <person name="Fowler G."/>
            <person name="Jhangiani S."/>
            <person name="Joshi V."/>
            <person name="Lee S."/>
            <person name="Lewis L.R."/>
            <person name="Nazareth L.V."/>
            <person name="Okwuonu G."/>
            <person name="Santibanez J."/>
            <person name="Warren W.C."/>
            <person name="Mardis E.R."/>
            <person name="Weinstock G.M."/>
            <person name="Wilson R.K."/>
            <person name="Delehaunty K."/>
            <person name="Dooling D."/>
            <person name="Fronik C."/>
            <person name="Fulton L."/>
            <person name="Fulton B."/>
            <person name="Graves T."/>
            <person name="Minx P."/>
            <person name="Sodergren E."/>
            <person name="Birney E."/>
            <person name="Margulies E.H."/>
            <person name="Herrero J."/>
            <person name="Green E.D."/>
            <person name="Haussler D."/>
            <person name="Siepel A."/>
            <person name="Goldman N."/>
            <person name="Pollard K.S."/>
            <person name="Pedersen J.S."/>
            <person name="Lander E.S."/>
            <person name="Kellis M."/>
        </authorList>
    </citation>
    <scope>NUCLEOTIDE SEQUENCE [LARGE SCALE GENOMIC DNA]</scope>
    <source>
        <strain evidence="3">Thorbecke</strain>
    </source>
</reference>
<keyword evidence="1" id="KW-0732">Signal</keyword>
<dbReference type="GeneTree" id="ENSGT01050000244936"/>
<feature type="signal peptide" evidence="1">
    <location>
        <begin position="1"/>
        <end position="19"/>
    </location>
</feature>
<feature type="chain" id="PRO_5023941479" description="Ig-like domain-containing protein" evidence="1">
    <location>
        <begin position="20"/>
        <end position="92"/>
    </location>
</feature>
<evidence type="ECO:0000313" key="3">
    <source>
        <dbReference type="Proteomes" id="UP000001811"/>
    </source>
</evidence>
<reference evidence="2" key="2">
    <citation type="submission" date="2025-08" db="UniProtKB">
        <authorList>
            <consortium name="Ensembl"/>
        </authorList>
    </citation>
    <scope>IDENTIFICATION</scope>
    <source>
        <strain evidence="2">Thorbecke</strain>
    </source>
</reference>
<dbReference type="InParanoid" id="A0A5F9CUT4"/>
<protein>
    <recommendedName>
        <fullName evidence="4">Ig-like domain-containing protein</fullName>
    </recommendedName>
</protein>
<reference evidence="2" key="3">
    <citation type="submission" date="2025-09" db="UniProtKB">
        <authorList>
            <consortium name="Ensembl"/>
        </authorList>
    </citation>
    <scope>IDENTIFICATION</scope>
    <source>
        <strain evidence="2">Thorbecke</strain>
    </source>
</reference>
<dbReference type="Gene3D" id="2.60.40.10">
    <property type="entry name" value="Immunoglobulins"/>
    <property type="match status" value="1"/>
</dbReference>
<sequence length="92" mass="9494">METGLRWLLLVAVLKGVQCQSLEESGGGLVKPGGSLTLTCTVSGLSLSSNEINWVLQAPGEGLEYITTIGSSVAHTTRAGQKADPPSPETPT</sequence>
<dbReference type="InterPro" id="IPR013783">
    <property type="entry name" value="Ig-like_fold"/>
</dbReference>
<dbReference type="AlphaFoldDB" id="A0A5F9CUT4"/>
<dbReference type="Proteomes" id="UP000001811">
    <property type="component" value="Unplaced"/>
</dbReference>
<accession>A0A5F9CUT4</accession>
<dbReference type="Bgee" id="ENSOCUG00000024259">
    <property type="expression patterns" value="Expressed in ovary and 10 other cell types or tissues"/>
</dbReference>
<keyword evidence="3" id="KW-1185">Reference proteome</keyword>
<evidence type="ECO:0008006" key="4">
    <source>
        <dbReference type="Google" id="ProtNLM"/>
    </source>
</evidence>
<proteinExistence type="predicted"/>
<dbReference type="SMR" id="A0A5F9CUT4"/>
<dbReference type="Ensembl" id="ENSOCUT00000004715.3">
    <property type="protein sequence ID" value="ENSOCUP00000037393.1"/>
    <property type="gene ID" value="ENSOCUG00000024259.2"/>
</dbReference>
<organism evidence="2 3">
    <name type="scientific">Oryctolagus cuniculus</name>
    <name type="common">Rabbit</name>
    <dbReference type="NCBI Taxonomy" id="9986"/>
    <lineage>
        <taxon>Eukaryota</taxon>
        <taxon>Metazoa</taxon>
        <taxon>Chordata</taxon>
        <taxon>Craniata</taxon>
        <taxon>Vertebrata</taxon>
        <taxon>Euteleostomi</taxon>
        <taxon>Mammalia</taxon>
        <taxon>Eutheria</taxon>
        <taxon>Euarchontoglires</taxon>
        <taxon>Glires</taxon>
        <taxon>Lagomorpha</taxon>
        <taxon>Leporidae</taxon>
        <taxon>Oryctolagus</taxon>
    </lineage>
</organism>
<dbReference type="STRING" id="9986.ENSOCUP00000037393"/>
<dbReference type="InterPro" id="IPR050199">
    <property type="entry name" value="IgHV"/>
</dbReference>
<evidence type="ECO:0000256" key="1">
    <source>
        <dbReference type="SAM" id="SignalP"/>
    </source>
</evidence>
<name>A0A5F9CUT4_RABIT</name>
<dbReference type="SUPFAM" id="SSF48726">
    <property type="entry name" value="Immunoglobulin"/>
    <property type="match status" value="1"/>
</dbReference>
<dbReference type="InterPro" id="IPR036179">
    <property type="entry name" value="Ig-like_dom_sf"/>
</dbReference>